<feature type="domain" description="Helicase ATP-binding" evidence="5">
    <location>
        <begin position="249"/>
        <end position="418"/>
    </location>
</feature>
<dbReference type="CDD" id="cd17926">
    <property type="entry name" value="DEXHc_RE"/>
    <property type="match status" value="1"/>
</dbReference>
<dbReference type="CDD" id="cd09179">
    <property type="entry name" value="PLDc_N_DEXD_a"/>
    <property type="match status" value="1"/>
</dbReference>
<evidence type="ECO:0000259" key="5">
    <source>
        <dbReference type="PROSITE" id="PS51192"/>
    </source>
</evidence>
<dbReference type="EMBL" id="SUTG01000001">
    <property type="protein sequence ID" value="MBE6511566.1"/>
    <property type="molecule type" value="Genomic_DNA"/>
</dbReference>
<dbReference type="Pfam" id="PF00271">
    <property type="entry name" value="Helicase_C"/>
    <property type="match status" value="1"/>
</dbReference>
<dbReference type="SMART" id="SM00490">
    <property type="entry name" value="HELICc"/>
    <property type="match status" value="1"/>
</dbReference>
<evidence type="ECO:0000256" key="2">
    <source>
        <dbReference type="ARBA" id="ARBA00022801"/>
    </source>
</evidence>
<dbReference type="PROSITE" id="PS51192">
    <property type="entry name" value="HELICASE_ATP_BIND_1"/>
    <property type="match status" value="1"/>
</dbReference>
<accession>A0A8T3VU58</accession>
<dbReference type="SMART" id="SM00487">
    <property type="entry name" value="DEXDc"/>
    <property type="match status" value="1"/>
</dbReference>
<evidence type="ECO:0000256" key="3">
    <source>
        <dbReference type="ARBA" id="ARBA00022806"/>
    </source>
</evidence>
<keyword evidence="1" id="KW-0547">Nucleotide-binding</keyword>
<dbReference type="GO" id="GO:0140097">
    <property type="term" value="F:catalytic activity, acting on DNA"/>
    <property type="evidence" value="ECO:0007669"/>
    <property type="project" value="UniProtKB-ARBA"/>
</dbReference>
<dbReference type="Proteomes" id="UP000732619">
    <property type="component" value="Unassembled WGS sequence"/>
</dbReference>
<evidence type="ECO:0000256" key="1">
    <source>
        <dbReference type="ARBA" id="ARBA00022741"/>
    </source>
</evidence>
<sequence>MLMDVNIKFKYDSDQDDLVNDFYIPVLSHSEEYLRMSGFFSSSSLAISAQGIADFIRNNGKMKLLCSSILPEDDIEIIEEYHKNPEKFIETSFINDIDNLEDIFIKNHVEALGWMLANDLLEIKIAIPIDRKGIFHSKIGILRDEDDNLISFSGSDNETASGWVNNIEEFKVFRSWDESEKKFVESDYDDFYKYWNGNTLKTDIIDLPIAIKKKLIQLAPPSKDDLAILDKNEIIPGIKLRKYQNNAIDSWFENDCCGIFEMATGTGKTYTALSCFKKLLDSKDKLFTVIACPQSHLVDQWAKDLKKFYNGEILIVPGKNSDWQSKLRRALKNLFMGITDKVVVMTTHKSLSSDKFISVIKKFNLDSLLIVDEVHGIGSEKQQLALIENYNYRLGLSATPKRWFDDEGTQLLYDYFGGVVFSFDIERALREINPDTGKTYLTPYIYKPIIVDLNDEEYEQYYEYSLKIAQSFGSNKKEDLDRVSLYSNLRQRIVNNAEAKYDALNTILDDFKSKNESEMDKLIVFCSDKQIDKVQKILIENKIVPQTRFTSHKRASKKKGEKYSEREIILKNFSDGVYKALVAIKCLDEGVDVPSAENAIIMSSTSNPREHVQRRGRILRNSPGKEIAVIYDILVFPEENTDAGKKILRKEIDRYKEFATNASNSHECLKLLREYYYMVV</sequence>
<dbReference type="Pfam" id="PF04851">
    <property type="entry name" value="ResIII"/>
    <property type="match status" value="1"/>
</dbReference>
<dbReference type="PANTHER" id="PTHR11274">
    <property type="entry name" value="RAD25/XP-B DNA REPAIR HELICASE"/>
    <property type="match status" value="1"/>
</dbReference>
<dbReference type="InterPro" id="IPR014001">
    <property type="entry name" value="Helicase_ATP-bd"/>
</dbReference>
<keyword evidence="4" id="KW-0067">ATP-binding</keyword>
<evidence type="ECO:0000313" key="8">
    <source>
        <dbReference type="Proteomes" id="UP000732619"/>
    </source>
</evidence>
<dbReference type="InterPro" id="IPR006935">
    <property type="entry name" value="Helicase/UvrB_N"/>
</dbReference>
<dbReference type="GO" id="GO:0003677">
    <property type="term" value="F:DNA binding"/>
    <property type="evidence" value="ECO:0007669"/>
    <property type="project" value="InterPro"/>
</dbReference>
<evidence type="ECO:0000259" key="6">
    <source>
        <dbReference type="PROSITE" id="PS51194"/>
    </source>
</evidence>
<reference evidence="7" key="1">
    <citation type="submission" date="2019-04" db="EMBL/GenBank/DDBJ databases">
        <title>Evolution of Biomass-Degrading Anaerobic Consortia Revealed by Metagenomics.</title>
        <authorList>
            <person name="Peng X."/>
        </authorList>
    </citation>
    <scope>NUCLEOTIDE SEQUENCE</scope>
    <source>
        <strain evidence="7">SIG14</strain>
    </source>
</reference>
<organism evidence="7 8">
    <name type="scientific">Methanobrevibacter olleyae</name>
    <dbReference type="NCBI Taxonomy" id="294671"/>
    <lineage>
        <taxon>Archaea</taxon>
        <taxon>Methanobacteriati</taxon>
        <taxon>Methanobacteriota</taxon>
        <taxon>Methanomada group</taxon>
        <taxon>Methanobacteria</taxon>
        <taxon>Methanobacteriales</taxon>
        <taxon>Methanobacteriaceae</taxon>
        <taxon>Methanobrevibacter</taxon>
    </lineage>
</organism>
<comment type="caution">
    <text evidence="7">The sequence shown here is derived from an EMBL/GenBank/DDBJ whole genome shotgun (WGS) entry which is preliminary data.</text>
</comment>
<dbReference type="SUPFAM" id="SSF52540">
    <property type="entry name" value="P-loop containing nucleoside triphosphate hydrolases"/>
    <property type="match status" value="1"/>
</dbReference>
<evidence type="ECO:0000313" key="7">
    <source>
        <dbReference type="EMBL" id="MBE6511566.1"/>
    </source>
</evidence>
<dbReference type="InterPro" id="IPR001650">
    <property type="entry name" value="Helicase_C-like"/>
</dbReference>
<dbReference type="PROSITE" id="PS51194">
    <property type="entry name" value="HELICASE_CTER"/>
    <property type="match status" value="1"/>
</dbReference>
<feature type="domain" description="Helicase C-terminal" evidence="6">
    <location>
        <begin position="507"/>
        <end position="663"/>
    </location>
</feature>
<dbReference type="GO" id="GO:0016787">
    <property type="term" value="F:hydrolase activity"/>
    <property type="evidence" value="ECO:0007669"/>
    <property type="project" value="UniProtKB-KW"/>
</dbReference>
<protein>
    <submittedName>
        <fullName evidence="7">DEAD/DEAH box helicase</fullName>
    </submittedName>
</protein>
<dbReference type="Gene3D" id="3.30.870.10">
    <property type="entry name" value="Endonuclease Chain A"/>
    <property type="match status" value="1"/>
</dbReference>
<proteinExistence type="predicted"/>
<keyword evidence="3 7" id="KW-0347">Helicase</keyword>
<dbReference type="InterPro" id="IPR050615">
    <property type="entry name" value="ATP-dep_DNA_Helicase"/>
</dbReference>
<gene>
    <name evidence="7" type="ORF">E7Z75_00235</name>
</gene>
<keyword evidence="2" id="KW-0378">Hydrolase</keyword>
<evidence type="ECO:0000256" key="4">
    <source>
        <dbReference type="ARBA" id="ARBA00022840"/>
    </source>
</evidence>
<dbReference type="PANTHER" id="PTHR11274:SF0">
    <property type="entry name" value="GENERAL TRANSCRIPTION AND DNA REPAIR FACTOR IIH HELICASE SUBUNIT XPB"/>
    <property type="match status" value="1"/>
</dbReference>
<dbReference type="Gene3D" id="3.40.50.300">
    <property type="entry name" value="P-loop containing nucleotide triphosphate hydrolases"/>
    <property type="match status" value="2"/>
</dbReference>
<dbReference type="AlphaFoldDB" id="A0A8T3VU58"/>
<dbReference type="InterPro" id="IPR027417">
    <property type="entry name" value="P-loop_NTPase"/>
</dbReference>
<name>A0A8T3VU58_METOL</name>
<dbReference type="GO" id="GO:0004386">
    <property type="term" value="F:helicase activity"/>
    <property type="evidence" value="ECO:0007669"/>
    <property type="project" value="UniProtKB-KW"/>
</dbReference>
<dbReference type="GO" id="GO:0005524">
    <property type="term" value="F:ATP binding"/>
    <property type="evidence" value="ECO:0007669"/>
    <property type="project" value="UniProtKB-KW"/>
</dbReference>